<comment type="caution">
    <text evidence="2">The sequence shown here is derived from an EMBL/GenBank/DDBJ whole genome shotgun (WGS) entry which is preliminary data.</text>
</comment>
<gene>
    <name evidence="2" type="ORF">DLD82_04705</name>
</gene>
<evidence type="ECO:0000313" key="2">
    <source>
        <dbReference type="EMBL" id="PWR75535.1"/>
    </source>
</evidence>
<name>A0A2V2NAA9_9EURY</name>
<dbReference type="Pfam" id="PF13426">
    <property type="entry name" value="PAS_9"/>
    <property type="match status" value="1"/>
</dbReference>
<sequence length="136" mass="15899">MEYGNLIFDGIIFDDTDRRKRDELVRLLAKISDEFPASVTVHDYDGNMLYANEQTFLLHGYTSQEFLSKNLHELDALESEQLINERMKMLQERNEIEFDAEHYHKNGSIIPLHVFVKKIAWEGKDVLLSIATRLTP</sequence>
<evidence type="ECO:0000259" key="1">
    <source>
        <dbReference type="PROSITE" id="PS50112"/>
    </source>
</evidence>
<dbReference type="SUPFAM" id="SSF55785">
    <property type="entry name" value="PYP-like sensor domain (PAS domain)"/>
    <property type="match status" value="1"/>
</dbReference>
<evidence type="ECO:0000313" key="3">
    <source>
        <dbReference type="Proteomes" id="UP000245934"/>
    </source>
</evidence>
<protein>
    <recommendedName>
        <fullName evidence="1">PAS domain-containing protein</fullName>
    </recommendedName>
</protein>
<dbReference type="InterPro" id="IPR000014">
    <property type="entry name" value="PAS"/>
</dbReference>
<dbReference type="NCBIfam" id="TIGR00229">
    <property type="entry name" value="sensory_box"/>
    <property type="match status" value="1"/>
</dbReference>
<dbReference type="Proteomes" id="UP000245934">
    <property type="component" value="Unassembled WGS sequence"/>
</dbReference>
<dbReference type="CDD" id="cd00130">
    <property type="entry name" value="PAS"/>
    <property type="match status" value="1"/>
</dbReference>
<keyword evidence="3" id="KW-1185">Reference proteome</keyword>
<dbReference type="PROSITE" id="PS50112">
    <property type="entry name" value="PAS"/>
    <property type="match status" value="1"/>
</dbReference>
<dbReference type="InterPro" id="IPR035965">
    <property type="entry name" value="PAS-like_dom_sf"/>
</dbReference>
<proteinExistence type="predicted"/>
<dbReference type="EMBL" id="QGMZ01000010">
    <property type="protein sequence ID" value="PWR75535.1"/>
    <property type="molecule type" value="Genomic_DNA"/>
</dbReference>
<feature type="domain" description="PAS" evidence="1">
    <location>
        <begin position="20"/>
        <end position="94"/>
    </location>
</feature>
<accession>A0A2V2NAA9</accession>
<dbReference type="Gene3D" id="3.30.450.20">
    <property type="entry name" value="PAS domain"/>
    <property type="match status" value="1"/>
</dbReference>
<organism evidence="2 3">
    <name type="scientific">Methanospirillum stamsii</name>
    <dbReference type="NCBI Taxonomy" id="1277351"/>
    <lineage>
        <taxon>Archaea</taxon>
        <taxon>Methanobacteriati</taxon>
        <taxon>Methanobacteriota</taxon>
        <taxon>Stenosarchaea group</taxon>
        <taxon>Methanomicrobia</taxon>
        <taxon>Methanomicrobiales</taxon>
        <taxon>Methanospirillaceae</taxon>
        <taxon>Methanospirillum</taxon>
    </lineage>
</organism>
<reference evidence="2 3" key="1">
    <citation type="submission" date="2018-05" db="EMBL/GenBank/DDBJ databases">
        <title>Draft genome of Methanospirillum stamsii Pt1.</title>
        <authorList>
            <person name="Dueholm M.S."/>
            <person name="Nielsen P.H."/>
            <person name="Bakmann L.F."/>
            <person name="Otzen D.E."/>
        </authorList>
    </citation>
    <scope>NUCLEOTIDE SEQUENCE [LARGE SCALE GENOMIC DNA]</scope>
    <source>
        <strain evidence="2 3">Pt1</strain>
    </source>
</reference>
<dbReference type="AlphaFoldDB" id="A0A2V2NAA9"/>